<proteinExistence type="predicted"/>
<dbReference type="PROSITE" id="PS51257">
    <property type="entry name" value="PROKAR_LIPOPROTEIN"/>
    <property type="match status" value="1"/>
</dbReference>
<keyword evidence="1" id="KW-0732">Signal</keyword>
<name>A0AA41D9Q9_9BACT</name>
<dbReference type="EMBL" id="JACJMO010000029">
    <property type="protein sequence ID" value="MBM6858543.1"/>
    <property type="molecule type" value="Genomic_DNA"/>
</dbReference>
<gene>
    <name evidence="3" type="ORF">H6D15_13185</name>
</gene>
<sequence>MKRLRFIETALVAMILSVSFLACSNDNENKPEDDNNSPETELKLTELVWNDGRCFKLFYDKQQRLYKVEEYTESGYLEETGIIEYNENTIVVTASFPNISNRKSIDICSLNSEGLIVKTVSTEIYPNGQEDSYTEKYAYDKNQQLIGIQNTTYNTEVYITWENGNLIAANRNDYMNKYNNTYKYTTIPSSKGFFVFYDDVLIDIFHDIDYLNLLANCGYFGKVPQNLLASITIINDSEDTYTWSLSYQFGEDGYVTEISGTEDNKTYPAKLTWD</sequence>
<feature type="signal peptide" evidence="1">
    <location>
        <begin position="1"/>
        <end position="24"/>
    </location>
</feature>
<dbReference type="RefSeq" id="WP_204972969.1">
    <property type="nucleotide sequence ID" value="NZ_JAAZTS010000028.1"/>
</dbReference>
<dbReference type="CDD" id="cd12871">
    <property type="entry name" value="Bacuni_01323_like"/>
    <property type="match status" value="1"/>
</dbReference>
<accession>A0AA41D9Q9</accession>
<evidence type="ECO:0000313" key="4">
    <source>
        <dbReference type="Proteomes" id="UP000698924"/>
    </source>
</evidence>
<comment type="caution">
    <text evidence="3">The sequence shown here is derived from an EMBL/GenBank/DDBJ whole genome shotgun (WGS) entry which is preliminary data.</text>
</comment>
<evidence type="ECO:0000256" key="1">
    <source>
        <dbReference type="SAM" id="SignalP"/>
    </source>
</evidence>
<organism evidence="3 4">
    <name type="scientific">Caecibacteroides pullorum</name>
    <dbReference type="NCBI Taxonomy" id="2725562"/>
    <lineage>
        <taxon>Bacteria</taxon>
        <taxon>Pseudomonadati</taxon>
        <taxon>Bacteroidota</taxon>
        <taxon>Bacteroidia</taxon>
        <taxon>Bacteroidales</taxon>
        <taxon>Bacteroidaceae</taxon>
        <taxon>Caecibacteroides</taxon>
    </lineage>
</organism>
<evidence type="ECO:0000313" key="3">
    <source>
        <dbReference type="EMBL" id="MBM6858543.1"/>
    </source>
</evidence>
<dbReference type="AlphaFoldDB" id="A0AA41D9Q9"/>
<dbReference type="Proteomes" id="UP000698924">
    <property type="component" value="Unassembled WGS sequence"/>
</dbReference>
<dbReference type="PROSITE" id="PS00430">
    <property type="entry name" value="TONB_DEPENDENT_REC_1"/>
    <property type="match status" value="1"/>
</dbReference>
<dbReference type="Pfam" id="PF15283">
    <property type="entry name" value="DUF4595"/>
    <property type="match status" value="1"/>
</dbReference>
<protein>
    <recommendedName>
        <fullName evidence="2">DUF4595 domain-containing protein</fullName>
    </recommendedName>
</protein>
<feature type="chain" id="PRO_5041247416" description="DUF4595 domain-containing protein" evidence="1">
    <location>
        <begin position="25"/>
        <end position="274"/>
    </location>
</feature>
<keyword evidence="4" id="KW-1185">Reference proteome</keyword>
<feature type="domain" description="DUF4595" evidence="2">
    <location>
        <begin position="59"/>
        <end position="256"/>
    </location>
</feature>
<evidence type="ECO:0000259" key="2">
    <source>
        <dbReference type="Pfam" id="PF15283"/>
    </source>
</evidence>
<reference evidence="3 4" key="1">
    <citation type="journal article" date="2021" name="Sci. Rep.">
        <title>The distribution of antibiotic resistance genes in chicken gut microbiota commensals.</title>
        <authorList>
            <person name="Juricova H."/>
            <person name="Matiasovicova J."/>
            <person name="Kubasova T."/>
            <person name="Cejkova D."/>
            <person name="Rychlik I."/>
        </authorList>
    </citation>
    <scope>NUCLEOTIDE SEQUENCE [LARGE SCALE GENOMIC DNA]</scope>
    <source>
        <strain evidence="3 4">An421</strain>
    </source>
</reference>
<dbReference type="InterPro" id="IPR027931">
    <property type="entry name" value="DUF4595"/>
</dbReference>
<dbReference type="InterPro" id="IPR010916">
    <property type="entry name" value="TonB_box_CS"/>
</dbReference>